<accession>A0A553I028</accession>
<keyword evidence="3" id="KW-1185">Reference proteome</keyword>
<dbReference type="AlphaFoldDB" id="A0A553I028"/>
<dbReference type="OrthoDB" id="4697938at2759"/>
<dbReference type="Proteomes" id="UP000319160">
    <property type="component" value="Unassembled WGS sequence"/>
</dbReference>
<evidence type="ECO:0000313" key="3">
    <source>
        <dbReference type="Proteomes" id="UP000319160"/>
    </source>
</evidence>
<protein>
    <submittedName>
        <fullName evidence="2">Uncharacterized protein</fullName>
    </submittedName>
</protein>
<reference evidence="3" key="1">
    <citation type="submission" date="2019-06" db="EMBL/GenBank/DDBJ databases">
        <title>Draft genome sequence of the griseofulvin-producing fungus Xylaria cubensis strain G536.</title>
        <authorList>
            <person name="Mead M.E."/>
            <person name="Raja H.A."/>
            <person name="Steenwyk J.L."/>
            <person name="Knowles S.L."/>
            <person name="Oberlies N.H."/>
            <person name="Rokas A."/>
        </authorList>
    </citation>
    <scope>NUCLEOTIDE SEQUENCE [LARGE SCALE GENOMIC DNA]</scope>
    <source>
        <strain evidence="3">G536</strain>
    </source>
</reference>
<dbReference type="EMBL" id="VFLP01000028">
    <property type="protein sequence ID" value="TRX93560.1"/>
    <property type="molecule type" value="Genomic_DNA"/>
</dbReference>
<proteinExistence type="predicted"/>
<feature type="region of interest" description="Disordered" evidence="1">
    <location>
        <begin position="104"/>
        <end position="134"/>
    </location>
</feature>
<gene>
    <name evidence="2" type="ORF">FHL15_005532</name>
</gene>
<name>A0A553I028_9PEZI</name>
<sequence length="515" mass="58942">MSQGYKANRLAQILNPPAEQPRTIPISHILNPMGRQSRTIPLAQILNPVQDQSRTIHLAQILNPVRNEQQPFAFSQILNPLTPCEEPDLIVPFESQSFHLINEKLDDTSSKTQVTQRERSQTDNVPASDDSEQPDAEFVGLEEVASDPEISIAKQIAERIIAGLQSNVEAPKAEFWRTLDADFSALRMADALWDRSRSEEDSKPVRWLNRFYASCMRQILRHRGLIPVNLCNQKEDPQKQSKDRYAAATDIINMAANKFVNNVSLSKLFFVRQDRHSVVDRLLATELGNMPEHTNKSVRNPAAVISVLWKEDAEPVPLDGPFDGPKELMRWDEPLFPTISQELKDKIMGVALGDTCKKKRYCPEDEEVVKTKPQPRVQMITRWCKALKALSAEIEGEMQSFKEPLRCRSTLMLIERGGIRRDTRACVNWIVPIRLKKPRSVKYEPKVEFDTGPGTASELKDWLSLPLVTIGGDIRIRMVDEPLAFIWIRWYQRQHWSWLDNEPLEESVDHDKMSA</sequence>
<comment type="caution">
    <text evidence="2">The sequence shown here is derived from an EMBL/GenBank/DDBJ whole genome shotgun (WGS) entry which is preliminary data.</text>
</comment>
<evidence type="ECO:0000313" key="2">
    <source>
        <dbReference type="EMBL" id="TRX93560.1"/>
    </source>
</evidence>
<evidence type="ECO:0000256" key="1">
    <source>
        <dbReference type="SAM" id="MobiDB-lite"/>
    </source>
</evidence>
<organism evidence="2 3">
    <name type="scientific">Xylaria flabelliformis</name>
    <dbReference type="NCBI Taxonomy" id="2512241"/>
    <lineage>
        <taxon>Eukaryota</taxon>
        <taxon>Fungi</taxon>
        <taxon>Dikarya</taxon>
        <taxon>Ascomycota</taxon>
        <taxon>Pezizomycotina</taxon>
        <taxon>Sordariomycetes</taxon>
        <taxon>Xylariomycetidae</taxon>
        <taxon>Xylariales</taxon>
        <taxon>Xylariaceae</taxon>
        <taxon>Xylaria</taxon>
    </lineage>
</organism>